<dbReference type="GO" id="GO:0003729">
    <property type="term" value="F:mRNA binding"/>
    <property type="evidence" value="ECO:0007669"/>
    <property type="project" value="UniProtKB-ARBA"/>
</dbReference>
<dbReference type="PANTHER" id="PTHR47926:SF411">
    <property type="entry name" value="PENTATRICOPEPTIDE REPEAT-CONTAINING PROTEIN"/>
    <property type="match status" value="1"/>
</dbReference>
<dbReference type="Pfam" id="PF01535">
    <property type="entry name" value="PPR"/>
    <property type="match status" value="3"/>
</dbReference>
<evidence type="ECO:0000259" key="4">
    <source>
        <dbReference type="Pfam" id="PF14432"/>
    </source>
</evidence>
<dbReference type="FunFam" id="1.25.40.10:FF:000344">
    <property type="entry name" value="Pentatricopeptide repeat-containing protein"/>
    <property type="match status" value="1"/>
</dbReference>
<dbReference type="InterPro" id="IPR046849">
    <property type="entry name" value="E2_motif"/>
</dbReference>
<dbReference type="EMBL" id="AMZH03010408">
    <property type="protein sequence ID" value="RRT54818.1"/>
    <property type="molecule type" value="Genomic_DNA"/>
</dbReference>
<dbReference type="InterPro" id="IPR011990">
    <property type="entry name" value="TPR-like_helical_dom_sf"/>
</dbReference>
<dbReference type="FunFam" id="1.25.40.10:FF:000690">
    <property type="entry name" value="Pentatricopeptide repeat-containing protein"/>
    <property type="match status" value="1"/>
</dbReference>
<accession>A0A426YSW5</accession>
<dbReference type="Pfam" id="PF20431">
    <property type="entry name" value="E_motif"/>
    <property type="match status" value="1"/>
</dbReference>
<dbReference type="InterPro" id="IPR046848">
    <property type="entry name" value="E_motif"/>
</dbReference>
<organism evidence="5 6">
    <name type="scientific">Ensete ventricosum</name>
    <name type="common">Abyssinian banana</name>
    <name type="synonym">Musa ensete</name>
    <dbReference type="NCBI Taxonomy" id="4639"/>
    <lineage>
        <taxon>Eukaryota</taxon>
        <taxon>Viridiplantae</taxon>
        <taxon>Streptophyta</taxon>
        <taxon>Embryophyta</taxon>
        <taxon>Tracheophyta</taxon>
        <taxon>Spermatophyta</taxon>
        <taxon>Magnoliopsida</taxon>
        <taxon>Liliopsida</taxon>
        <taxon>Zingiberales</taxon>
        <taxon>Musaceae</taxon>
        <taxon>Ensete</taxon>
    </lineage>
</organism>
<name>A0A426YSW5_ENSVE</name>
<dbReference type="InterPro" id="IPR046960">
    <property type="entry name" value="PPR_At4g14850-like_plant"/>
</dbReference>
<gene>
    <name evidence="5" type="ORF">B296_00041606</name>
</gene>
<dbReference type="GO" id="GO:0008270">
    <property type="term" value="F:zinc ion binding"/>
    <property type="evidence" value="ECO:0007669"/>
    <property type="project" value="InterPro"/>
</dbReference>
<dbReference type="AlphaFoldDB" id="A0A426YSW5"/>
<feature type="repeat" description="PPR" evidence="3">
    <location>
        <begin position="273"/>
        <end position="307"/>
    </location>
</feature>
<protein>
    <recommendedName>
        <fullName evidence="4">DYW domain-containing protein</fullName>
    </recommendedName>
</protein>
<evidence type="ECO:0000256" key="3">
    <source>
        <dbReference type="PROSITE-ProRule" id="PRU00708"/>
    </source>
</evidence>
<evidence type="ECO:0000313" key="6">
    <source>
        <dbReference type="Proteomes" id="UP000287651"/>
    </source>
</evidence>
<keyword evidence="2" id="KW-0677">Repeat</keyword>
<dbReference type="Pfam" id="PF14432">
    <property type="entry name" value="DYW_deaminase"/>
    <property type="match status" value="1"/>
</dbReference>
<dbReference type="InterPro" id="IPR002885">
    <property type="entry name" value="PPR_rpt"/>
</dbReference>
<evidence type="ECO:0000256" key="1">
    <source>
        <dbReference type="ARBA" id="ARBA00006643"/>
    </source>
</evidence>
<evidence type="ECO:0000256" key="2">
    <source>
        <dbReference type="ARBA" id="ARBA00022737"/>
    </source>
</evidence>
<proteinExistence type="inferred from homology"/>
<dbReference type="Pfam" id="PF20430">
    <property type="entry name" value="Eplus_motif"/>
    <property type="match status" value="1"/>
</dbReference>
<reference evidence="5 6" key="1">
    <citation type="journal article" date="2014" name="Agronomy (Basel)">
        <title>A Draft Genome Sequence for Ensete ventricosum, the Drought-Tolerant Tree Against Hunger.</title>
        <authorList>
            <person name="Harrison J."/>
            <person name="Moore K.A."/>
            <person name="Paszkiewicz K."/>
            <person name="Jones T."/>
            <person name="Grant M."/>
            <person name="Ambacheew D."/>
            <person name="Muzemil S."/>
            <person name="Studholme D.J."/>
        </authorList>
    </citation>
    <scope>NUCLEOTIDE SEQUENCE [LARGE SCALE GENOMIC DNA]</scope>
</reference>
<sequence length="577" mass="64127">MCGAAKFLSLLQGCNSMDRLRKIHAQVLLQGYHGHPAVSAKLLSFCATSTAGDLAYARLLFSGLLCPATDHWNALIRGSSRGPAPLDALSLYNAMMRGGASSRPDAFTFSFLLKACALAKAEPKCREAHASIVRSGFSSHVIVGTNLVRAYADNGSIDEARRVFDEIPDKDLVAWNSMISCFCHAGLHDDALKVYDRMRHSGVGLDDFTAVGLLSSCAHLGALGFGVRIHKFAEENGFLRQNVFVGNALIDMYAKCGRLDEARRVFDGMRRRDNFTWNSMIVGLGIHGHADEAISLFQRMLMAGVRPNSISFLGLLLACSHHGLVENGIKYFHRMSSAYSIKPDLKHYGCMVDMYGRAGKLDEALEFIHSSPFKDDPVLWRMLLSTSRIHGSVEMGEIAIQNLIEMSAHNAGDCVLLSDIYEHAGDSQGVARMRKMVKDQGIKTTPGWSWIEIHGEVRKFVVGDTSHAESEEIYKKLEEMISRAASLGYATERSADWLENFVESTTDYHSEMLAIALGLLRTPKGTSLRIVKNLRVCKDCHSLTKYASRIYDREIVVRDRVRFHHFKEGICSCNNYW</sequence>
<feature type="domain" description="DYW" evidence="4">
    <location>
        <begin position="508"/>
        <end position="577"/>
    </location>
</feature>
<evidence type="ECO:0000313" key="5">
    <source>
        <dbReference type="EMBL" id="RRT54818.1"/>
    </source>
</evidence>
<dbReference type="InterPro" id="IPR032867">
    <property type="entry name" value="DYW_dom"/>
</dbReference>
<dbReference type="Proteomes" id="UP000287651">
    <property type="component" value="Unassembled WGS sequence"/>
</dbReference>
<comment type="similarity">
    <text evidence="1">Belongs to the PPR family. PCMP-H subfamily.</text>
</comment>
<dbReference type="PANTHER" id="PTHR47926">
    <property type="entry name" value="PENTATRICOPEPTIDE REPEAT-CONTAINING PROTEIN"/>
    <property type="match status" value="1"/>
</dbReference>
<feature type="repeat" description="PPR" evidence="3">
    <location>
        <begin position="171"/>
        <end position="205"/>
    </location>
</feature>
<dbReference type="GO" id="GO:0009451">
    <property type="term" value="P:RNA modification"/>
    <property type="evidence" value="ECO:0007669"/>
    <property type="project" value="InterPro"/>
</dbReference>
<dbReference type="PROSITE" id="PS51375">
    <property type="entry name" value="PPR"/>
    <property type="match status" value="3"/>
</dbReference>
<dbReference type="NCBIfam" id="TIGR00756">
    <property type="entry name" value="PPR"/>
    <property type="match status" value="3"/>
</dbReference>
<feature type="repeat" description="PPR" evidence="3">
    <location>
        <begin position="242"/>
        <end position="272"/>
    </location>
</feature>
<dbReference type="Pfam" id="PF13041">
    <property type="entry name" value="PPR_2"/>
    <property type="match status" value="2"/>
</dbReference>
<dbReference type="Gene3D" id="1.25.40.10">
    <property type="entry name" value="Tetratricopeptide repeat domain"/>
    <property type="match status" value="4"/>
</dbReference>
<comment type="caution">
    <text evidence="5">The sequence shown here is derived from an EMBL/GenBank/DDBJ whole genome shotgun (WGS) entry which is preliminary data.</text>
</comment>